<keyword evidence="6" id="KW-1185">Reference proteome</keyword>
<dbReference type="Pfam" id="PF00795">
    <property type="entry name" value="CN_hydrolase"/>
    <property type="match status" value="1"/>
</dbReference>
<sequence>MTRLIYVLFFVCLLKTSFQKSTPADDSYVAAVIEYRHVANTTVNLQNYLQHIGEAASQSADIVVFPEMTLQNGRSPVTVPIYGALKEFPIPALRPALYDDILVQLSAAAAEHQVYLVVNVIELLNCSTNPTGEACPERQEYQFNTNVVFDRSGAVISRYRKINLFGEASRTPALNPDLGVFSTDFGVTFGHFICFDLMFQVPAVQVVQKNNITDVVFTTMWFSELPFLTAVQIQEAYAYAMNVNLLASGANNVRVGSAGSGIYSGKAGALVSTMPGMPATRLMVSRVPKVPGKVTWPTPGPIVDPPSDADALRLKQDPSIAAHASRLLTPGFQEFELSQNDVTCKFKVNLTRRGGDKGGPQFRAMVHGGSNTYARRKIGTRSCAVMACASADDVTLCGSRYNQTEDTTIIEELKIKMTTAHVPYNTTLDCENAVFFPNTVQNNHLPLEPSNYTLIIKTYKIHKHAKHASKKTKKQVKAIMRLHRAHDNLVSFAIWSRNYLEDVNLRGVKKPEGVELAVGEGAEYVMDNWYEYRATAFDGVRTFDGVASGGARLCSVMACTSANLTSCATRFDTYAAKTTAIFEELSITATVPTPQTNMTLSSIDAAFYPVSVDVSTLPLKITEYAYTETAQGGKTTYTMRLLSKEVELYGFGVWGRRFAADGQDPTPPLPGAASIHFLNVFLLASVFLVSWM</sequence>
<protein>
    <submittedName>
        <fullName evidence="5">(diamondback moth) hypothetical protein</fullName>
    </submittedName>
</protein>
<proteinExistence type="inferred from homology"/>
<dbReference type="PANTHER" id="PTHR10609">
    <property type="entry name" value="BIOTINIDASE-RELATED"/>
    <property type="match status" value="1"/>
</dbReference>
<dbReference type="PANTHER" id="PTHR10609:SF14">
    <property type="entry name" value="BIOTINIDASE"/>
    <property type="match status" value="1"/>
</dbReference>
<keyword evidence="3" id="KW-0732">Signal</keyword>
<feature type="domain" description="CN hydrolase" evidence="4">
    <location>
        <begin position="28"/>
        <end position="289"/>
    </location>
</feature>
<dbReference type="AlphaFoldDB" id="A0A8S4DUG6"/>
<name>A0A8S4DUG6_PLUXY</name>
<dbReference type="InterPro" id="IPR036526">
    <property type="entry name" value="C-N_Hydrolase_sf"/>
</dbReference>
<comment type="similarity">
    <text evidence="1">Belongs to the carbon-nitrogen hydrolase superfamily. BTD/VNN family.</text>
</comment>
<evidence type="ECO:0000313" key="5">
    <source>
        <dbReference type="EMBL" id="CAG9104615.1"/>
    </source>
</evidence>
<comment type="caution">
    <text evidence="5">The sequence shown here is derived from an EMBL/GenBank/DDBJ whole genome shotgun (WGS) entry which is preliminary data.</text>
</comment>
<reference evidence="5" key="1">
    <citation type="submission" date="2020-11" db="EMBL/GenBank/DDBJ databases">
        <authorList>
            <person name="Whiteford S."/>
        </authorList>
    </citation>
    <scope>NUCLEOTIDE SEQUENCE</scope>
</reference>
<dbReference type="EMBL" id="CAJHNJ030000008">
    <property type="protein sequence ID" value="CAG9104615.1"/>
    <property type="molecule type" value="Genomic_DNA"/>
</dbReference>
<dbReference type="InterPro" id="IPR043957">
    <property type="entry name" value="Vanin_C"/>
</dbReference>
<evidence type="ECO:0000256" key="1">
    <source>
        <dbReference type="ARBA" id="ARBA00008225"/>
    </source>
</evidence>
<evidence type="ECO:0000256" key="3">
    <source>
        <dbReference type="SAM" id="SignalP"/>
    </source>
</evidence>
<dbReference type="InterPro" id="IPR040154">
    <property type="entry name" value="Biotinidase/VNN"/>
</dbReference>
<dbReference type="InterPro" id="IPR003010">
    <property type="entry name" value="C-N_Hydrolase"/>
</dbReference>
<dbReference type="Gene3D" id="3.60.110.10">
    <property type="entry name" value="Carbon-nitrogen hydrolase"/>
    <property type="match status" value="1"/>
</dbReference>
<organism evidence="5 6">
    <name type="scientific">Plutella xylostella</name>
    <name type="common">Diamondback moth</name>
    <name type="synonym">Plutella maculipennis</name>
    <dbReference type="NCBI Taxonomy" id="51655"/>
    <lineage>
        <taxon>Eukaryota</taxon>
        <taxon>Metazoa</taxon>
        <taxon>Ecdysozoa</taxon>
        <taxon>Arthropoda</taxon>
        <taxon>Hexapoda</taxon>
        <taxon>Insecta</taxon>
        <taxon>Pterygota</taxon>
        <taxon>Neoptera</taxon>
        <taxon>Endopterygota</taxon>
        <taxon>Lepidoptera</taxon>
        <taxon>Glossata</taxon>
        <taxon>Ditrysia</taxon>
        <taxon>Yponomeutoidea</taxon>
        <taxon>Plutellidae</taxon>
        <taxon>Plutella</taxon>
    </lineage>
</organism>
<feature type="signal peptide" evidence="3">
    <location>
        <begin position="1"/>
        <end position="19"/>
    </location>
</feature>
<dbReference type="PROSITE" id="PS50263">
    <property type="entry name" value="CN_HYDROLASE"/>
    <property type="match status" value="1"/>
</dbReference>
<accession>A0A8S4DUG6</accession>
<dbReference type="Proteomes" id="UP000653454">
    <property type="component" value="Unassembled WGS sequence"/>
</dbReference>
<evidence type="ECO:0000259" key="4">
    <source>
        <dbReference type="PROSITE" id="PS50263"/>
    </source>
</evidence>
<keyword evidence="2" id="KW-0378">Hydrolase</keyword>
<dbReference type="SUPFAM" id="SSF56317">
    <property type="entry name" value="Carbon-nitrogen hydrolase"/>
    <property type="match status" value="1"/>
</dbReference>
<gene>
    <name evidence="5" type="ORF">PLXY2_LOCUS3119</name>
</gene>
<evidence type="ECO:0000313" key="6">
    <source>
        <dbReference type="Proteomes" id="UP000653454"/>
    </source>
</evidence>
<dbReference type="Pfam" id="PF19018">
    <property type="entry name" value="Vanin_C"/>
    <property type="match status" value="2"/>
</dbReference>
<feature type="chain" id="PRO_5035722158" evidence="3">
    <location>
        <begin position="20"/>
        <end position="692"/>
    </location>
</feature>
<dbReference type="GO" id="GO:0016787">
    <property type="term" value="F:hydrolase activity"/>
    <property type="evidence" value="ECO:0007669"/>
    <property type="project" value="UniProtKB-KW"/>
</dbReference>
<evidence type="ECO:0000256" key="2">
    <source>
        <dbReference type="ARBA" id="ARBA00022801"/>
    </source>
</evidence>